<evidence type="ECO:0000313" key="3">
    <source>
        <dbReference type="Proteomes" id="UP000031512"/>
    </source>
</evidence>
<feature type="compositionally biased region" description="Low complexity" evidence="1">
    <location>
        <begin position="651"/>
        <end position="661"/>
    </location>
</feature>
<feature type="region of interest" description="Disordered" evidence="1">
    <location>
        <begin position="598"/>
        <end position="691"/>
    </location>
</feature>
<dbReference type="AlphaFoldDB" id="L1LDQ1"/>
<organism evidence="2 3">
    <name type="scientific">Theileria equi strain WA</name>
    <dbReference type="NCBI Taxonomy" id="1537102"/>
    <lineage>
        <taxon>Eukaryota</taxon>
        <taxon>Sar</taxon>
        <taxon>Alveolata</taxon>
        <taxon>Apicomplexa</taxon>
        <taxon>Aconoidasida</taxon>
        <taxon>Piroplasmida</taxon>
        <taxon>Theileriidae</taxon>
        <taxon>Theileria</taxon>
    </lineage>
</organism>
<feature type="region of interest" description="Disordered" evidence="1">
    <location>
        <begin position="470"/>
        <end position="580"/>
    </location>
</feature>
<name>L1LDQ1_THEEQ</name>
<sequence>MSAGVLKLNVKCCGPVCTCQPNPLGITANKWVDQPTKGFTKYVHSITTGGTFTLNGKVDGSKVGSAGKSTNNVRSVSVYYWNGAPDRPILIEIITNSGGGTTTFYGKNGIGGHLSWLNGPVKDKTLIQALDDFNCKINNVVPFDIQDSQSGSILNDSNSTCIESKRITQSNLLQNPPGSDYVSKAYIITASLNTGISRVTYNGKPTDISTPNETIDLITLYSYPGSIEVPLMIEFKPSNNRISRWFHSKNTGEHGKEWKEHGNDPGFYTADSDPKPTAKLSEKLDEVLCTEYGNVTLDLSHARKSGNYCCSEHGSHKGTGRISVTPGEITVNGETKTDYYKHAITDSRYGLAGIYYNDSGVNMRKNVKLSGVSFPVSVNGVYFFYCAGEEPSLIYINSDSIMTKGWYKKDTGEWKWISELIGINSNDIEGGLTCAKWRKLFEILKGFNCSDLQECSYTDHLKQAKEENELKLQEEEANNERENAKKQKQKSTHTPTKEDDPVSQLPKTAMSAPQEPGPPPSGAKPESVEKGDRGESGDSKTLGPQGPPGPSGNKGEYGHSTGKTKTRRSIDKGSSSPWYKDFDFTRLIGNVIAPLAPQAKAKVESQDTVKNTTVQTGGSTPVTPPKVELTPASLTPDATVASSQSSGNEFTSPSTTSQTQTAADGTDPHNPPVRHSTEESLPEAQPAESTKAAFVGPEVAAAGSVLWTTFGASSGTLAGAGGLTGLGWWIYKRSKGEPDCGRRDSVTQDLKNLQSDNDADYSKAILLSLNTLGDDLNQNHNSKRSSGIIPQLCSSVKTNLCVCPSTM</sequence>
<evidence type="ECO:0000313" key="2">
    <source>
        <dbReference type="EMBL" id="EKX73375.1"/>
    </source>
</evidence>
<comment type="caution">
    <text evidence="2">The sequence shown here is derived from an EMBL/GenBank/DDBJ whole genome shotgun (WGS) entry which is preliminary data.</text>
</comment>
<keyword evidence="3" id="KW-1185">Reference proteome</keyword>
<protein>
    <submittedName>
        <fullName evidence="2">Uncharacterized protein</fullName>
    </submittedName>
</protein>
<dbReference type="EMBL" id="ACOU01000003">
    <property type="protein sequence ID" value="EKX73375.1"/>
    <property type="molecule type" value="Genomic_DNA"/>
</dbReference>
<dbReference type="GeneID" id="15802982"/>
<reference evidence="2 3" key="1">
    <citation type="journal article" date="2012" name="BMC Genomics">
        <title>Comparative genomic analysis and phylogenetic position of Theileria equi.</title>
        <authorList>
            <person name="Kappmeyer L.S."/>
            <person name="Thiagarajan M."/>
            <person name="Herndon D.R."/>
            <person name="Ramsay J.D."/>
            <person name="Caler E."/>
            <person name="Djikeng A."/>
            <person name="Gillespie J.J."/>
            <person name="Lau A.O."/>
            <person name="Roalson E.H."/>
            <person name="Silva J.C."/>
            <person name="Silva M.G."/>
            <person name="Suarez C.E."/>
            <person name="Ueti M.W."/>
            <person name="Nene V.M."/>
            <person name="Mealey R.H."/>
            <person name="Knowles D.P."/>
            <person name="Brayton K.A."/>
        </authorList>
    </citation>
    <scope>NUCLEOTIDE SEQUENCE [LARGE SCALE GENOMIC DNA]</scope>
    <source>
        <strain evidence="2 3">WA</strain>
    </source>
</reference>
<evidence type="ECO:0000256" key="1">
    <source>
        <dbReference type="SAM" id="MobiDB-lite"/>
    </source>
</evidence>
<dbReference type="VEuPathDB" id="PiroplasmaDB:BEWA_054310"/>
<gene>
    <name evidence="2" type="ORF">BEWA_054310</name>
</gene>
<accession>L1LDQ1</accession>
<dbReference type="Proteomes" id="UP000031512">
    <property type="component" value="Unassembled WGS sequence"/>
</dbReference>
<dbReference type="RefSeq" id="XP_004832827.1">
    <property type="nucleotide sequence ID" value="XM_004832770.1"/>
</dbReference>
<proteinExistence type="predicted"/>
<feature type="compositionally biased region" description="Basic and acidic residues" evidence="1">
    <location>
        <begin position="526"/>
        <end position="538"/>
    </location>
</feature>
<feature type="compositionally biased region" description="Polar residues" evidence="1">
    <location>
        <begin position="608"/>
        <end position="621"/>
    </location>
</feature>
<feature type="compositionally biased region" description="Basic and acidic residues" evidence="1">
    <location>
        <begin position="470"/>
        <end position="485"/>
    </location>
</feature>
<dbReference type="KEGG" id="beq:BEWA_054310"/>
<feature type="compositionally biased region" description="Polar residues" evidence="1">
    <location>
        <begin position="640"/>
        <end position="650"/>
    </location>
</feature>